<sequence length="286" mass="32122">MISVIICAAGKERLEKVTQNIAATIGVEYELLAVLNNENPRGICEVYNDGARAAKYPILCFVHDDVSFLSQHWGQTLLAHFTHDPALALAGLAGDAYKSAVPSGWWSGAGPFEACHIGQRKPDGSTGMVTVGKGPVHPVRTLDGVFLCMRKSTWKQFPFNQDELKGFHFYDIDLSLRVSAAHKVAVLFDIDLVHFSYGSFGDAWMRENLRFHRSVNRIAVPCTTGFTPEPAMERKAARNWMLRMRREKLSAGMKLRWCTAAGVWWRPAEWPYMVAFLFSISLKKRT</sequence>
<proteinExistence type="predicted"/>
<dbReference type="SUPFAM" id="SSF53448">
    <property type="entry name" value="Nucleotide-diphospho-sugar transferases"/>
    <property type="match status" value="1"/>
</dbReference>
<evidence type="ECO:0000313" key="3">
    <source>
        <dbReference type="Proteomes" id="UP001162741"/>
    </source>
</evidence>
<dbReference type="Gene3D" id="3.90.550.10">
    <property type="entry name" value="Spore Coat Polysaccharide Biosynthesis Protein SpsA, Chain A"/>
    <property type="match status" value="1"/>
</dbReference>
<dbReference type="EMBL" id="CP107006">
    <property type="protein sequence ID" value="UYQ95897.1"/>
    <property type="molecule type" value="Genomic_DNA"/>
</dbReference>
<evidence type="ECO:0000313" key="2">
    <source>
        <dbReference type="EMBL" id="UYQ95897.1"/>
    </source>
</evidence>
<dbReference type="Pfam" id="PF13712">
    <property type="entry name" value="Glyco_tranf_2_5"/>
    <property type="match status" value="1"/>
</dbReference>
<dbReference type="InterPro" id="IPR059123">
    <property type="entry name" value="StrF_dom"/>
</dbReference>
<dbReference type="InterPro" id="IPR029044">
    <property type="entry name" value="Nucleotide-diphossugar_trans"/>
</dbReference>
<feature type="domain" description="Streptomycin biosynthesis protein StrF" evidence="1">
    <location>
        <begin position="4"/>
        <end position="183"/>
    </location>
</feature>
<name>A0ABY6JBW1_9BACT</name>
<protein>
    <submittedName>
        <fullName evidence="2">Glycosyltransferase family protein</fullName>
    </submittedName>
</protein>
<dbReference type="RefSeq" id="WP_264283570.1">
    <property type="nucleotide sequence ID" value="NZ_CP107006.1"/>
</dbReference>
<dbReference type="Proteomes" id="UP001162741">
    <property type="component" value="Chromosome"/>
</dbReference>
<organism evidence="2 3">
    <name type="scientific">Chitinophaga horti</name>
    <dbReference type="NCBI Taxonomy" id="2920382"/>
    <lineage>
        <taxon>Bacteria</taxon>
        <taxon>Pseudomonadati</taxon>
        <taxon>Bacteroidota</taxon>
        <taxon>Chitinophagia</taxon>
        <taxon>Chitinophagales</taxon>
        <taxon>Chitinophagaceae</taxon>
        <taxon>Chitinophaga</taxon>
    </lineage>
</organism>
<gene>
    <name evidence="2" type="ORF">MKQ68_12380</name>
</gene>
<keyword evidence="3" id="KW-1185">Reference proteome</keyword>
<reference evidence="2" key="1">
    <citation type="submission" date="2022-10" db="EMBL/GenBank/DDBJ databases">
        <title>Chitinophaga sp. nov., isolated from soil.</title>
        <authorList>
            <person name="Jeon C.O."/>
        </authorList>
    </citation>
    <scope>NUCLEOTIDE SEQUENCE</scope>
    <source>
        <strain evidence="2">R8</strain>
    </source>
</reference>
<accession>A0ABY6JBW1</accession>
<evidence type="ECO:0000259" key="1">
    <source>
        <dbReference type="Pfam" id="PF13712"/>
    </source>
</evidence>